<dbReference type="EMBL" id="BAAADN010000002">
    <property type="protein sequence ID" value="GAA0449303.1"/>
    <property type="molecule type" value="Genomic_DNA"/>
</dbReference>
<evidence type="ECO:0000313" key="2">
    <source>
        <dbReference type="Proteomes" id="UP001500962"/>
    </source>
</evidence>
<protein>
    <submittedName>
        <fullName evidence="1">Uncharacterized protein</fullName>
    </submittedName>
</protein>
<accession>A0AAV3SCE0</accession>
<evidence type="ECO:0000313" key="1">
    <source>
        <dbReference type="EMBL" id="GAA0449303.1"/>
    </source>
</evidence>
<reference evidence="1" key="1">
    <citation type="journal article" date="2014" name="Int. J. Syst. Evol. Microbiol.">
        <title>Complete genome sequence of Corynebacterium casei LMG S-19264T (=DSM 44701T), isolated from a smear-ripened cheese.</title>
        <authorList>
            <consortium name="US DOE Joint Genome Institute (JGI-PGF)"/>
            <person name="Walter F."/>
            <person name="Albersmeier A."/>
            <person name="Kalinowski J."/>
            <person name="Ruckert C."/>
        </authorList>
    </citation>
    <scope>NUCLEOTIDE SEQUENCE</scope>
    <source>
        <strain evidence="1">JCM 12289</strain>
    </source>
</reference>
<comment type="caution">
    <text evidence="1">The sequence shown here is derived from an EMBL/GenBank/DDBJ whole genome shotgun (WGS) entry which is preliminary data.</text>
</comment>
<sequence>MVFTDYSTLDLNEQDLIRTPTHGTQYSPETKICKNRKEIPDGYRKNGFESFWSFYDRLRLYNTGRFNGIWRDESHELEIDNRNLIKSLSSQLPMIDRERLRAERWFMSLDKRRYTSIGGIETVAFSVCAIVCNEDDTRYYPTAKNNNQRFEKVADSLDFDKYDLQRVIERVRAELGLV</sequence>
<dbReference type="AlphaFoldDB" id="A0AAV3SCE0"/>
<proteinExistence type="predicted"/>
<reference evidence="1" key="2">
    <citation type="submission" date="2023-12" db="EMBL/GenBank/DDBJ databases">
        <authorList>
            <person name="Sun Q."/>
            <person name="Inoue M."/>
        </authorList>
    </citation>
    <scope>NUCLEOTIDE SEQUENCE</scope>
    <source>
        <strain evidence="1">JCM 12289</strain>
    </source>
</reference>
<name>A0AAV3SCE0_HALDO</name>
<organism evidence="1 2">
    <name type="scientific">Halococcus dombrowskii</name>
    <dbReference type="NCBI Taxonomy" id="179637"/>
    <lineage>
        <taxon>Archaea</taxon>
        <taxon>Methanobacteriati</taxon>
        <taxon>Methanobacteriota</taxon>
        <taxon>Stenosarchaea group</taxon>
        <taxon>Halobacteria</taxon>
        <taxon>Halobacteriales</taxon>
        <taxon>Halococcaceae</taxon>
        <taxon>Halococcus</taxon>
    </lineage>
</organism>
<gene>
    <name evidence="1" type="ORF">GCM10008985_00850</name>
</gene>
<dbReference type="Proteomes" id="UP001500962">
    <property type="component" value="Unassembled WGS sequence"/>
</dbReference>